<evidence type="ECO:0000256" key="1">
    <source>
        <dbReference type="ARBA" id="ARBA00044777"/>
    </source>
</evidence>
<dbReference type="AlphaFoldDB" id="A0A7V4N4T6"/>
<dbReference type="Gene3D" id="6.10.250.2410">
    <property type="match status" value="1"/>
</dbReference>
<gene>
    <name evidence="2" type="ORF">ENU91_07180</name>
</gene>
<dbReference type="EMBL" id="DTEI01000129">
    <property type="protein sequence ID" value="HGU16406.1"/>
    <property type="molecule type" value="Genomic_DNA"/>
</dbReference>
<dbReference type="Pfam" id="PF02616">
    <property type="entry name" value="SMC_ScpA"/>
    <property type="match status" value="1"/>
</dbReference>
<dbReference type="PANTHER" id="PTHR33969:SF2">
    <property type="entry name" value="SEGREGATION AND CONDENSATION PROTEIN A"/>
    <property type="match status" value="1"/>
</dbReference>
<dbReference type="Gene3D" id="1.10.10.580">
    <property type="entry name" value="Structural maintenance of chromosome 1. Chain E"/>
    <property type="match status" value="1"/>
</dbReference>
<dbReference type="InterPro" id="IPR023093">
    <property type="entry name" value="ScpA-like_C"/>
</dbReference>
<accession>A0A7V4N4T6</accession>
<organism evidence="2">
    <name type="scientific">Thermodesulfobacterium geofontis</name>
    <dbReference type="NCBI Taxonomy" id="1295609"/>
    <lineage>
        <taxon>Bacteria</taxon>
        <taxon>Pseudomonadati</taxon>
        <taxon>Thermodesulfobacteriota</taxon>
        <taxon>Thermodesulfobacteria</taxon>
        <taxon>Thermodesulfobacteriales</taxon>
        <taxon>Thermodesulfobacteriaceae</taxon>
        <taxon>Thermodesulfobacterium</taxon>
    </lineage>
</organism>
<proteinExistence type="predicted"/>
<sequence length="235" mass="28038">MSVIIESIIERDDASWQNILFDLVKNKEIDPWDIDIIHLTNKFLEKIESMDRQGIYISSKVFLIAAILIRLKAEILLESLTKKEKIKKEKIKEKIDLDFIPEIIPKIPFERERKISLNELVEALKKALITEERRIRRIITYRKASLELDFLMNYKSFDLDKKIKEIYKKIIEILKEREKLYFSELLIENTKEEKIETFLSLIHLDFQKKIFLYQKDFLSEIEIMRGCRSGQTGPA</sequence>
<evidence type="ECO:0000313" key="2">
    <source>
        <dbReference type="EMBL" id="HGU16406.1"/>
    </source>
</evidence>
<reference evidence="2" key="1">
    <citation type="journal article" date="2020" name="mSystems">
        <title>Genome- and Community-Level Interaction Insights into Carbon Utilization and Element Cycling Functions of Hydrothermarchaeota in Hydrothermal Sediment.</title>
        <authorList>
            <person name="Zhou Z."/>
            <person name="Liu Y."/>
            <person name="Xu W."/>
            <person name="Pan J."/>
            <person name="Luo Z.H."/>
            <person name="Li M."/>
        </authorList>
    </citation>
    <scope>NUCLEOTIDE SEQUENCE [LARGE SCALE GENOMIC DNA]</scope>
    <source>
        <strain evidence="2">SpSt-711</strain>
    </source>
</reference>
<dbReference type="PANTHER" id="PTHR33969">
    <property type="entry name" value="SEGREGATION AND CONDENSATION PROTEIN A"/>
    <property type="match status" value="1"/>
</dbReference>
<comment type="caution">
    <text evidence="2">The sequence shown here is derived from an EMBL/GenBank/DDBJ whole genome shotgun (WGS) entry which is preliminary data.</text>
</comment>
<dbReference type="InterPro" id="IPR003768">
    <property type="entry name" value="ScpA"/>
</dbReference>
<name>A0A7V4N4T6_9BACT</name>
<protein>
    <recommendedName>
        <fullName evidence="1">Segregation and condensation protein A</fullName>
    </recommendedName>
</protein>